<name>S8CPU2_9LAMI</name>
<evidence type="ECO:0000313" key="1">
    <source>
        <dbReference type="EMBL" id="EPS69214.1"/>
    </source>
</evidence>
<dbReference type="Proteomes" id="UP000015453">
    <property type="component" value="Unassembled WGS sequence"/>
</dbReference>
<keyword evidence="2" id="KW-1185">Reference proteome</keyword>
<organism evidence="1 2">
    <name type="scientific">Genlisea aurea</name>
    <dbReference type="NCBI Taxonomy" id="192259"/>
    <lineage>
        <taxon>Eukaryota</taxon>
        <taxon>Viridiplantae</taxon>
        <taxon>Streptophyta</taxon>
        <taxon>Embryophyta</taxon>
        <taxon>Tracheophyta</taxon>
        <taxon>Spermatophyta</taxon>
        <taxon>Magnoliopsida</taxon>
        <taxon>eudicotyledons</taxon>
        <taxon>Gunneridae</taxon>
        <taxon>Pentapetalae</taxon>
        <taxon>asterids</taxon>
        <taxon>lamiids</taxon>
        <taxon>Lamiales</taxon>
        <taxon>Lentibulariaceae</taxon>
        <taxon>Genlisea</taxon>
    </lineage>
</organism>
<proteinExistence type="predicted"/>
<dbReference type="EMBL" id="AUSU01002226">
    <property type="protein sequence ID" value="EPS69214.1"/>
    <property type="molecule type" value="Genomic_DNA"/>
</dbReference>
<dbReference type="AlphaFoldDB" id="S8CPU2"/>
<reference evidence="1 2" key="1">
    <citation type="journal article" date="2013" name="BMC Genomics">
        <title>The miniature genome of a carnivorous plant Genlisea aurea contains a low number of genes and short non-coding sequences.</title>
        <authorList>
            <person name="Leushkin E.V."/>
            <person name="Sutormin R.A."/>
            <person name="Nabieva E.R."/>
            <person name="Penin A.A."/>
            <person name="Kondrashov A.S."/>
            <person name="Logacheva M.D."/>
        </authorList>
    </citation>
    <scope>NUCLEOTIDE SEQUENCE [LARGE SCALE GENOMIC DNA]</scope>
</reference>
<protein>
    <submittedName>
        <fullName evidence="1">Uncharacterized protein</fullName>
    </submittedName>
</protein>
<comment type="caution">
    <text evidence="1">The sequence shown here is derived from an EMBL/GenBank/DDBJ whole genome shotgun (WGS) entry which is preliminary data.</text>
</comment>
<accession>S8CPU2</accession>
<evidence type="ECO:0000313" key="2">
    <source>
        <dbReference type="Proteomes" id="UP000015453"/>
    </source>
</evidence>
<sequence>MAENFDLQEYIENLGEQYFWSAEYGKMIVKSDSEGVIDPNEATSSNQTPRLTESNLVNKMLIQL</sequence>
<gene>
    <name evidence="1" type="ORF">M569_05553</name>
</gene>